<dbReference type="RefSeq" id="WP_096427668.1">
    <property type="nucleotide sequence ID" value="NZ_AP018042.1"/>
</dbReference>
<dbReference type="KEGG" id="mbas:ALGA_0351"/>
<dbReference type="PANTHER" id="PTHR45632">
    <property type="entry name" value="LD33804P"/>
    <property type="match status" value="1"/>
</dbReference>
<sequence length="330" mass="37198">MMKKIYLAFVLLTIALTINAQNLKDYSWEIIETSGDVVGRHENAFVEFNDQFYLIGGRGIKPVNVFDPATNSWETKGKTPIELHHFQAVVYKDAIYFAGAMTGPYPKETPCEYIWIYYPKQDKWEKGAEIPLEMRRGGGGVFIRDHKIYRVCGIEYGHTSGTTNLFDTYDLETKKWESLTKAPHVRDHFSAIVVNDKLYCIGGRNTSVHYKDNFGAFFTATIPFVDEYDFKLGKWFTHKNTLPVPTAAGGIVTIDNKIIYMGGEGMSKKAYAETQCLDLETGEWSLLAPLQIGRHGSNAIFYKNKIYFAAGSPKQGGGNMNTIEVFSAKP</sequence>
<dbReference type="SUPFAM" id="SSF50965">
    <property type="entry name" value="Galactose oxidase, central domain"/>
    <property type="match status" value="1"/>
</dbReference>
<reference evidence="3" key="2">
    <citation type="journal article" date="2020" name="Antonie Van Leeuwenhoek">
        <title>Labilibaculum antarcticum sp. nov., a novel facultative anaerobic, psychrotorelant bacterium isolated from marine sediment of Antarctica.</title>
        <authorList>
            <person name="Watanabe M."/>
            <person name="Kojima H."/>
            <person name="Fukui M."/>
        </authorList>
    </citation>
    <scope>NUCLEOTIDE SEQUENCE [LARGE SCALE GENOMIC DNA]</scope>
    <source>
        <strain evidence="3">SPP2</strain>
    </source>
</reference>
<organism evidence="2 3">
    <name type="scientific">Labilibaculum antarcticum</name>
    <dbReference type="NCBI Taxonomy" id="1717717"/>
    <lineage>
        <taxon>Bacteria</taxon>
        <taxon>Pseudomonadati</taxon>
        <taxon>Bacteroidota</taxon>
        <taxon>Bacteroidia</taxon>
        <taxon>Marinilabiliales</taxon>
        <taxon>Marinifilaceae</taxon>
        <taxon>Labilibaculum</taxon>
    </lineage>
</organism>
<feature type="signal peptide" evidence="1">
    <location>
        <begin position="1"/>
        <end position="20"/>
    </location>
</feature>
<evidence type="ECO:0000256" key="1">
    <source>
        <dbReference type="SAM" id="SignalP"/>
    </source>
</evidence>
<dbReference type="Proteomes" id="UP000218267">
    <property type="component" value="Chromosome"/>
</dbReference>
<dbReference type="Gene3D" id="2.120.10.80">
    <property type="entry name" value="Kelch-type beta propeller"/>
    <property type="match status" value="2"/>
</dbReference>
<gene>
    <name evidence="2" type="ORF">ALGA_0351</name>
</gene>
<feature type="chain" id="PRO_5012778965" description="Galactose oxidase" evidence="1">
    <location>
        <begin position="21"/>
        <end position="330"/>
    </location>
</feature>
<dbReference type="SUPFAM" id="SSF117281">
    <property type="entry name" value="Kelch motif"/>
    <property type="match status" value="1"/>
</dbReference>
<dbReference type="Pfam" id="PF24681">
    <property type="entry name" value="Kelch_KLHDC2_KLHL20_DRC7"/>
    <property type="match status" value="1"/>
</dbReference>
<dbReference type="InterPro" id="IPR006652">
    <property type="entry name" value="Kelch_1"/>
</dbReference>
<protein>
    <recommendedName>
        <fullName evidence="4">Galactose oxidase</fullName>
    </recommendedName>
</protein>
<dbReference type="InterPro" id="IPR011043">
    <property type="entry name" value="Gal_Oxase/kelch_b-propeller"/>
</dbReference>
<dbReference type="InterPro" id="IPR015915">
    <property type="entry name" value="Kelch-typ_b-propeller"/>
</dbReference>
<evidence type="ECO:0000313" key="3">
    <source>
        <dbReference type="Proteomes" id="UP000218267"/>
    </source>
</evidence>
<proteinExistence type="predicted"/>
<dbReference type="SMART" id="SM00612">
    <property type="entry name" value="Kelch"/>
    <property type="match status" value="4"/>
</dbReference>
<dbReference type="AlphaFoldDB" id="A0A1Y1CEG4"/>
<evidence type="ECO:0000313" key="2">
    <source>
        <dbReference type="EMBL" id="BAX78746.1"/>
    </source>
</evidence>
<keyword evidence="3" id="KW-1185">Reference proteome</keyword>
<name>A0A1Y1CEG4_9BACT</name>
<dbReference type="OrthoDB" id="996574at2"/>
<reference evidence="2 3" key="1">
    <citation type="journal article" date="2018" name="Mar. Genomics">
        <title>Complete genome sequence of Marinifilaceae bacterium strain SPP2, isolated from the Antarctic marine sediment.</title>
        <authorList>
            <person name="Watanabe M."/>
            <person name="Kojima H."/>
            <person name="Fukui M."/>
        </authorList>
    </citation>
    <scope>NUCLEOTIDE SEQUENCE [LARGE SCALE GENOMIC DNA]</scope>
    <source>
        <strain evidence="2 3">SPP2</strain>
    </source>
</reference>
<keyword evidence="1" id="KW-0732">Signal</keyword>
<evidence type="ECO:0008006" key="4">
    <source>
        <dbReference type="Google" id="ProtNLM"/>
    </source>
</evidence>
<accession>A0A1Y1CEG4</accession>
<dbReference type="EMBL" id="AP018042">
    <property type="protein sequence ID" value="BAX78746.1"/>
    <property type="molecule type" value="Genomic_DNA"/>
</dbReference>